<dbReference type="PANTHER" id="PTHR45632">
    <property type="entry name" value="LD33804P"/>
    <property type="match status" value="1"/>
</dbReference>
<dbReference type="SUPFAM" id="SSF117281">
    <property type="entry name" value="Kelch motif"/>
    <property type="match status" value="1"/>
</dbReference>
<feature type="non-terminal residue" evidence="2">
    <location>
        <position position="192"/>
    </location>
</feature>
<feature type="non-terminal residue" evidence="2">
    <location>
        <position position="1"/>
    </location>
</feature>
<dbReference type="Pfam" id="PF10102">
    <property type="entry name" value="DUF2341"/>
    <property type="match status" value="1"/>
</dbReference>
<dbReference type="InterPro" id="IPR015915">
    <property type="entry name" value="Kelch-typ_b-propeller"/>
</dbReference>
<dbReference type="InterPro" id="IPR018765">
    <property type="entry name" value="DUF2341"/>
</dbReference>
<dbReference type="Pfam" id="PF01344">
    <property type="entry name" value="Kelch_1"/>
    <property type="match status" value="2"/>
</dbReference>
<comment type="caution">
    <text evidence="2">The sequence shown here is derived from an EMBL/GenBank/DDBJ whole genome shotgun (WGS) entry which is preliminary data.</text>
</comment>
<dbReference type="Gene3D" id="2.120.10.80">
    <property type="entry name" value="Kelch-type beta propeller"/>
    <property type="match status" value="1"/>
</dbReference>
<dbReference type="EMBL" id="BARV01039070">
    <property type="protein sequence ID" value="GAI53718.1"/>
    <property type="molecule type" value="Genomic_DNA"/>
</dbReference>
<evidence type="ECO:0000259" key="1">
    <source>
        <dbReference type="Pfam" id="PF10102"/>
    </source>
</evidence>
<feature type="domain" description="DUF2341" evidence="1">
    <location>
        <begin position="134"/>
        <end position="190"/>
    </location>
</feature>
<dbReference type="SMART" id="SM00612">
    <property type="entry name" value="Kelch"/>
    <property type="match status" value="2"/>
</dbReference>
<protein>
    <recommendedName>
        <fullName evidence="1">DUF2341 domain-containing protein</fullName>
    </recommendedName>
</protein>
<dbReference type="InterPro" id="IPR006652">
    <property type="entry name" value="Kelch_1"/>
</dbReference>
<dbReference type="PANTHER" id="PTHR45632:SF27">
    <property type="entry name" value="KELCH-LIKE PROTEIN 9"/>
    <property type="match status" value="1"/>
</dbReference>
<organism evidence="2">
    <name type="scientific">marine sediment metagenome</name>
    <dbReference type="NCBI Taxonomy" id="412755"/>
    <lineage>
        <taxon>unclassified sequences</taxon>
        <taxon>metagenomes</taxon>
        <taxon>ecological metagenomes</taxon>
    </lineage>
</organism>
<reference evidence="2" key="1">
    <citation type="journal article" date="2014" name="Front. Microbiol.">
        <title>High frequency of phylogenetically diverse reductive dehalogenase-homologous genes in deep subseafloor sedimentary metagenomes.</title>
        <authorList>
            <person name="Kawai M."/>
            <person name="Futagami T."/>
            <person name="Toyoda A."/>
            <person name="Takaki Y."/>
            <person name="Nishi S."/>
            <person name="Hori S."/>
            <person name="Arai W."/>
            <person name="Tsubouchi T."/>
            <person name="Morono Y."/>
            <person name="Uchiyama I."/>
            <person name="Ito T."/>
            <person name="Fujiyama A."/>
            <person name="Inagaki F."/>
            <person name="Takami H."/>
        </authorList>
    </citation>
    <scope>NUCLEOTIDE SEQUENCE</scope>
    <source>
        <strain evidence="2">Expedition CK06-06</strain>
    </source>
</reference>
<dbReference type="AlphaFoldDB" id="X1PCY2"/>
<evidence type="ECO:0000313" key="2">
    <source>
        <dbReference type="EMBL" id="GAI53718.1"/>
    </source>
</evidence>
<proteinExistence type="predicted"/>
<gene>
    <name evidence="2" type="ORF">S06H3_59990</name>
</gene>
<name>X1PCY2_9ZZZZ</name>
<sequence>CCWGTCAIVDDKIYVIGGCTNASTGATIAKTQEYDPVGDSWGYQTDMPHGLYGITRENPVINDIIYVSHGKDAGGFYDTLYSYDPSTDDWDTLTNATYSRDGTACGVIGNRLYVVGGRDAGGALDYNEVLNIGEMGLFWVEVDSIPADPDSATIHTYYGKADAETTSSGPDTFVQFDDFNDNDLDPDWTVNK</sequence>
<accession>X1PCY2</accession>